<dbReference type="PANTHER" id="PTHR11439">
    <property type="entry name" value="GAG-POL-RELATED RETROTRANSPOSON"/>
    <property type="match status" value="1"/>
</dbReference>
<dbReference type="CDD" id="cd09272">
    <property type="entry name" value="RNase_HI_RT_Ty1"/>
    <property type="match status" value="1"/>
</dbReference>
<feature type="compositionally biased region" description="Acidic residues" evidence="1">
    <location>
        <begin position="1821"/>
        <end position="1838"/>
    </location>
</feature>
<protein>
    <submittedName>
        <fullName evidence="4">Uncharacterized protein</fullName>
    </submittedName>
</protein>
<feature type="compositionally biased region" description="Basic and acidic residues" evidence="1">
    <location>
        <begin position="1839"/>
        <end position="1853"/>
    </location>
</feature>
<feature type="compositionally biased region" description="Polar residues" evidence="1">
    <location>
        <begin position="1146"/>
        <end position="1157"/>
    </location>
</feature>
<dbReference type="PANTHER" id="PTHR11439:SF495">
    <property type="entry name" value="REVERSE TRANSCRIPTASE, RNA-DEPENDENT DNA POLYMERASE-RELATED"/>
    <property type="match status" value="1"/>
</dbReference>
<dbReference type="Pfam" id="PF25597">
    <property type="entry name" value="SH3_retrovirus"/>
    <property type="match status" value="1"/>
</dbReference>
<feature type="compositionally biased region" description="Acidic residues" evidence="1">
    <location>
        <begin position="1928"/>
        <end position="1939"/>
    </location>
</feature>
<comment type="caution">
    <text evidence="4">The sequence shown here is derived from an EMBL/GenBank/DDBJ whole genome shotgun (WGS) entry which is preliminary data.</text>
</comment>
<accession>A0A6L2K1U9</accession>
<evidence type="ECO:0000259" key="3">
    <source>
        <dbReference type="Pfam" id="PF25597"/>
    </source>
</evidence>
<reference evidence="4" key="1">
    <citation type="journal article" date="2019" name="Sci. Rep.">
        <title>Draft genome of Tanacetum cinerariifolium, the natural source of mosquito coil.</title>
        <authorList>
            <person name="Yamashiro T."/>
            <person name="Shiraishi A."/>
            <person name="Satake H."/>
            <person name="Nakayama K."/>
        </authorList>
    </citation>
    <scope>NUCLEOTIDE SEQUENCE</scope>
</reference>
<organism evidence="4">
    <name type="scientific">Tanacetum cinerariifolium</name>
    <name type="common">Dalmatian daisy</name>
    <name type="synonym">Chrysanthemum cinerariifolium</name>
    <dbReference type="NCBI Taxonomy" id="118510"/>
    <lineage>
        <taxon>Eukaryota</taxon>
        <taxon>Viridiplantae</taxon>
        <taxon>Streptophyta</taxon>
        <taxon>Embryophyta</taxon>
        <taxon>Tracheophyta</taxon>
        <taxon>Spermatophyta</taxon>
        <taxon>Magnoliopsida</taxon>
        <taxon>eudicotyledons</taxon>
        <taxon>Gunneridae</taxon>
        <taxon>Pentapetalae</taxon>
        <taxon>asterids</taxon>
        <taxon>campanulids</taxon>
        <taxon>Asterales</taxon>
        <taxon>Asteraceae</taxon>
        <taxon>Asteroideae</taxon>
        <taxon>Anthemideae</taxon>
        <taxon>Anthemidinae</taxon>
        <taxon>Tanacetum</taxon>
    </lineage>
</organism>
<dbReference type="GO" id="GO:0003676">
    <property type="term" value="F:nucleic acid binding"/>
    <property type="evidence" value="ECO:0007669"/>
    <property type="project" value="InterPro"/>
</dbReference>
<dbReference type="InterPro" id="IPR013103">
    <property type="entry name" value="RVT_2"/>
</dbReference>
<evidence type="ECO:0000259" key="2">
    <source>
        <dbReference type="Pfam" id="PF07727"/>
    </source>
</evidence>
<feature type="compositionally biased region" description="Basic residues" evidence="1">
    <location>
        <begin position="787"/>
        <end position="799"/>
    </location>
</feature>
<feature type="region of interest" description="Disordered" evidence="1">
    <location>
        <begin position="1145"/>
        <end position="1174"/>
    </location>
</feature>
<dbReference type="InterPro" id="IPR057670">
    <property type="entry name" value="SH3_retrovirus"/>
</dbReference>
<feature type="region of interest" description="Disordered" evidence="1">
    <location>
        <begin position="2125"/>
        <end position="2170"/>
    </location>
</feature>
<feature type="compositionally biased region" description="Acidic residues" evidence="1">
    <location>
        <begin position="1854"/>
        <end position="1881"/>
    </location>
</feature>
<feature type="compositionally biased region" description="Low complexity" evidence="1">
    <location>
        <begin position="1163"/>
        <end position="1174"/>
    </location>
</feature>
<dbReference type="Gene3D" id="3.30.420.10">
    <property type="entry name" value="Ribonuclease H-like superfamily/Ribonuclease H"/>
    <property type="match status" value="1"/>
</dbReference>
<proteinExistence type="predicted"/>
<feature type="domain" description="Retroviral polymerase SH3-like" evidence="3">
    <location>
        <begin position="1011"/>
        <end position="1071"/>
    </location>
</feature>
<feature type="compositionally biased region" description="Acidic residues" evidence="1">
    <location>
        <begin position="1888"/>
        <end position="1897"/>
    </location>
</feature>
<dbReference type="InterPro" id="IPR036397">
    <property type="entry name" value="RNaseH_sf"/>
</dbReference>
<feature type="region of interest" description="Disordered" evidence="1">
    <location>
        <begin position="776"/>
        <end position="801"/>
    </location>
</feature>
<dbReference type="SUPFAM" id="SSF53098">
    <property type="entry name" value="Ribonuclease H-like"/>
    <property type="match status" value="1"/>
</dbReference>
<feature type="compositionally biased region" description="Polar residues" evidence="1">
    <location>
        <begin position="2142"/>
        <end position="2157"/>
    </location>
</feature>
<dbReference type="InterPro" id="IPR043502">
    <property type="entry name" value="DNA/RNA_pol_sf"/>
</dbReference>
<evidence type="ECO:0000313" key="4">
    <source>
        <dbReference type="EMBL" id="GEU43009.1"/>
    </source>
</evidence>
<name>A0A6L2K1U9_TANCI</name>
<feature type="region of interest" description="Disordered" evidence="1">
    <location>
        <begin position="1752"/>
        <end position="1956"/>
    </location>
</feature>
<feature type="domain" description="Reverse transcriptase Ty1/copia-type" evidence="2">
    <location>
        <begin position="1252"/>
        <end position="1461"/>
    </location>
</feature>
<dbReference type="SUPFAM" id="SSF56672">
    <property type="entry name" value="DNA/RNA polymerases"/>
    <property type="match status" value="1"/>
</dbReference>
<dbReference type="EMBL" id="BKCJ010001648">
    <property type="protein sequence ID" value="GEU43009.1"/>
    <property type="molecule type" value="Genomic_DNA"/>
</dbReference>
<dbReference type="Pfam" id="PF07727">
    <property type="entry name" value="RVT_2"/>
    <property type="match status" value="1"/>
</dbReference>
<sequence length="2537" mass="287675">MASLADKAILSGTENRPPMLENGMYDSWRSRMELYMLNRQHGRMILESVENAEATQADCDVKATNIILQALPPEIYALERECKLYDAFDMFVYQKGEKLRDFYLRFSLLLNEMNMYNMKLEQFQGNTKFLNTLSPEWSKFVTDVKLVRDLHTINVDQLHAYLVQHEYHANECYHQPQFQQQASPYQSSPYTTSYHTPQFVSQGTSSSNLSISYPMNDTLSTVNHNAYIASAPQIDYAPIAHHPLVVSVFQKGDDLIDAINHMMSFLTSVVNSRYPATNNQLRTSSNPRQQATINDGRVTIQPIQGRQNHMWLCTKPKRKRDAKWFKDKVLLVQAQASGQVLQEEELDFLADPGTAESLTNQTAVTTNADYQADDLDAYDSDCNELNSAKVALMENLSHYDSDNLAEVKELNNIVFKRSQSAQTVHMLTKPYVFYNHSTRQALGFQNPCYLKKAQQLKPKLYDECVIEKSEAIMVPDTEETLLLAEESRSKMIEKQNDPQMIEKKVITKPINYAILNQLSTDFETRFVPQTESPAEQAFWSQYSVQTDEPNLSVTTIVEVPNEIPKVSMVNSCLKNLKFHLASFDMVVKERTTATAVTEDTWGFEHTKACFRDDIIPFVKSLKELFTSFDQCLIDEVTEVQNVFMQIELAVEQHYEIETLNIELDHKVTKLAAENEHLKQTYKQLYDSVKSSRVRSKEQCDDLINKVNLKSAEVSDLNVSLQEKVLVITALKVQLNKLKGKEVLTEAVSSNPIDPKLLKVDVAPLVPKLRVNLVSSASGSMSPDSTKHNRIRQTQKKAKKNKIEDHIRTVKSSFNKASVVDSKATSSVINSVTNVNSDLNCASCNGCLLSDNHDACVVAYKTFVNASQKSKSVKTPVKRKVWKTTGNKFLGTVKFGNDHVAKIMGYGDYQIGNVTISRGLVRGLLKLKFEKDHLCSACAMGKSTRKVHKPKSEDTNQEKLFLLHMDLCGPIRVESINGKKYILVIVDDYSRFTWVKFLRSKDETPDFIINALCYLKNDSENLGKLQPKADIGIFIGYAPTKKAFRIYNRQTRRIIETIHVDFDELTTMASEQHSSGPALNKMTTRKISSGLMPITSLSTSYVPPSRNDWDLLFQPMFDELLNPPPSVVNQVPEAIAPTVEVIPPVNADSTGSPFSINVEQDAPSTSNSTTPTETQSLIIPQDVGDDNLDMEVAHMGSDLLFGIPILEVTSEQSTTPASPQAIVQTAHPLAHYNSKWTKDHPLNNIIGQLSRPEKARVVARGYRQEEGIDFEESFAPVARLKAIRIFLAYVAHKNMVVYQMDVKTTFLNSNWREDVYVSQPDGFVDLDYLNHVYKLKKALYRLKQALRAWYDMLSSFLLSQDFYKGSVDPTLFIRKNGNDLLLVQIYVDDIIFAAPTLKLCDLFANLMCSKFKMSMMGKISFFLGLQISQSPIGIFINQSKYALESLKKYGCESCDPVDTSMLEKSKLDEDKEGKSVDPSHYYDEDHAGCQDTRQSTSGSVQFLGERLISWSSKRQKSAAISSTEAEYIALSGCCAQILWMRSQLSDYGLGFNKIPMYCDNKSAIALCCNNVQHSRSKHMDIRYHFIKEQVENRVIELYFVNTEYQLVDLFTKALGRDIIEFLTNKLGMRSFTPETLKNLMNEEDETMATTIEQQVSLDEALVPSAQRLRIGRSNFRLPSDIQSKESTLQVVYDVLRRSPFFKEFLVTADVPEIYMLEFWATATVHQHSIRFKMDTKKHIVDLESFREMLHISPRVPAPKPKASVRKKKDGSASSTIPLTPIATPTPTTTIVAAPRLSAAAKGGSGTDERTGSKPGVPNVPSDDSDEEISWNSSDDEDVDAQGKDIDDDEANKNDESDDRQDDDDDDQDEAEKVNDDDDDEEEISKIDEQEAVESGGEDDATKSDGESKEEETTKKEEESFDPIPRTLEESEDDGNGEEDQGLMISEEERMQEEEEADELYRDVGMESIFTIGSSTVTPIPSPQSTMTSSIMTTTTTASQLPIPPTPIPILDFQNLPTFASVFRFKDRVKSQVQAQVTRILPKIEVSVNAQLKAEVLTKSSHSSRTSYAVAADLLEMELNKIIIEKMEGNKSIQRSDEQRNLYMALVEAYDADKTILDSYGESAILKRRREDDDPEGPSAGSDRGSTTWTQSRQLSASKSAFAEEPVQTTCQMEEPSHPVFETGADAQPIVQTSQHPEWFSQPRRPPTPDRDWNKTLPAAQGNAQSWISELARQTDARSSFNELLDTPIDFSNFIMNRLSVDTLTPKLLAGLTYELMRGSCNNLTELEYHLEEVYKATMDQLDWVNPEGQQYAHNLLQPLPLIPDNRGRRVIPFEHLINNDLEYLRGGSSSRKHTTSVTKTKAADYGHIKWIEDLVPRNMWIQEPLNYDKYALWGVSYWWRKRQQFYGFAVNRESALDVYSKRRIIAVTELKIVEWHNYKHLYWISRHVEDLQLGVESYQKRLNLTKPVTDGTRNDVRNSLDDRLKGIQMQYLPTTIWRKRDKDRAAAMIQAIDKMLKTRRIMRSLERFVGGRQYEGDF</sequence>
<dbReference type="InterPro" id="IPR012337">
    <property type="entry name" value="RNaseH-like_sf"/>
</dbReference>
<feature type="compositionally biased region" description="Low complexity" evidence="1">
    <location>
        <begin position="1774"/>
        <end position="1793"/>
    </location>
</feature>
<gene>
    <name evidence="4" type="ORF">Tci_014987</name>
</gene>
<evidence type="ECO:0000256" key="1">
    <source>
        <dbReference type="SAM" id="MobiDB-lite"/>
    </source>
</evidence>
<feature type="compositionally biased region" description="Basic and acidic residues" evidence="1">
    <location>
        <begin position="1898"/>
        <end position="1916"/>
    </location>
</feature>